<sequence>MIRAALCLAAALAFPGPAGAHQAPSGWTYDSECCDGSDCRPIQDDAVVRVPGGWRIVATGQVFTDDAVKHSPDGHFHRCSAYGREDTHTYCLYVPDLGM</sequence>
<proteinExistence type="predicted"/>
<accession>A0ABU0J4H5</accession>
<dbReference type="EMBL" id="JAUSVX010000001">
    <property type="protein sequence ID" value="MDQ0468179.1"/>
    <property type="molecule type" value="Genomic_DNA"/>
</dbReference>
<comment type="caution">
    <text evidence="2">The sequence shown here is derived from an EMBL/GenBank/DDBJ whole genome shotgun (WGS) entry which is preliminary data.</text>
</comment>
<name>A0ABU0J4H5_9HYPH</name>
<evidence type="ECO:0000313" key="3">
    <source>
        <dbReference type="Proteomes" id="UP001242480"/>
    </source>
</evidence>
<organism evidence="2 3">
    <name type="scientific">Labrys wisconsinensis</name>
    <dbReference type="NCBI Taxonomy" id="425677"/>
    <lineage>
        <taxon>Bacteria</taxon>
        <taxon>Pseudomonadati</taxon>
        <taxon>Pseudomonadota</taxon>
        <taxon>Alphaproteobacteria</taxon>
        <taxon>Hyphomicrobiales</taxon>
        <taxon>Xanthobacteraceae</taxon>
        <taxon>Labrys</taxon>
    </lineage>
</organism>
<feature type="chain" id="PRO_5045173742" description="Secreted protein" evidence="1">
    <location>
        <begin position="21"/>
        <end position="99"/>
    </location>
</feature>
<dbReference type="Proteomes" id="UP001242480">
    <property type="component" value="Unassembled WGS sequence"/>
</dbReference>
<keyword evidence="1" id="KW-0732">Signal</keyword>
<evidence type="ECO:0000256" key="1">
    <source>
        <dbReference type="SAM" id="SignalP"/>
    </source>
</evidence>
<protein>
    <recommendedName>
        <fullName evidence="4">Secreted protein</fullName>
    </recommendedName>
</protein>
<gene>
    <name evidence="2" type="ORF">QO011_001174</name>
</gene>
<feature type="signal peptide" evidence="1">
    <location>
        <begin position="1"/>
        <end position="20"/>
    </location>
</feature>
<dbReference type="RefSeq" id="WP_307268898.1">
    <property type="nucleotide sequence ID" value="NZ_JAUSVX010000001.1"/>
</dbReference>
<reference evidence="2 3" key="1">
    <citation type="submission" date="2023-07" db="EMBL/GenBank/DDBJ databases">
        <title>Genomic Encyclopedia of Type Strains, Phase IV (KMG-IV): sequencing the most valuable type-strain genomes for metagenomic binning, comparative biology and taxonomic classification.</title>
        <authorList>
            <person name="Goeker M."/>
        </authorList>
    </citation>
    <scope>NUCLEOTIDE SEQUENCE [LARGE SCALE GENOMIC DNA]</scope>
    <source>
        <strain evidence="2 3">DSM 19619</strain>
    </source>
</reference>
<keyword evidence="3" id="KW-1185">Reference proteome</keyword>
<evidence type="ECO:0000313" key="2">
    <source>
        <dbReference type="EMBL" id="MDQ0468179.1"/>
    </source>
</evidence>
<evidence type="ECO:0008006" key="4">
    <source>
        <dbReference type="Google" id="ProtNLM"/>
    </source>
</evidence>